<accession>A0A8T2LYN9</accession>
<dbReference type="Proteomes" id="UP000752171">
    <property type="component" value="Unassembled WGS sequence"/>
</dbReference>
<dbReference type="EMBL" id="JAICCE010000006">
    <property type="protein sequence ID" value="KAG9276044.1"/>
    <property type="molecule type" value="Genomic_DNA"/>
</dbReference>
<feature type="transmembrane region" description="Helical" evidence="1">
    <location>
        <begin position="85"/>
        <end position="111"/>
    </location>
</feature>
<evidence type="ECO:0000313" key="2">
    <source>
        <dbReference type="EMBL" id="KAG9276044.1"/>
    </source>
</evidence>
<organism evidence="2 3">
    <name type="scientific">Astyanax mexicanus</name>
    <name type="common">Blind cave fish</name>
    <name type="synonym">Astyanax fasciatus mexicanus</name>
    <dbReference type="NCBI Taxonomy" id="7994"/>
    <lineage>
        <taxon>Eukaryota</taxon>
        <taxon>Metazoa</taxon>
        <taxon>Chordata</taxon>
        <taxon>Craniata</taxon>
        <taxon>Vertebrata</taxon>
        <taxon>Euteleostomi</taxon>
        <taxon>Actinopterygii</taxon>
        <taxon>Neopterygii</taxon>
        <taxon>Teleostei</taxon>
        <taxon>Ostariophysi</taxon>
        <taxon>Characiformes</taxon>
        <taxon>Characoidei</taxon>
        <taxon>Acestrorhamphidae</taxon>
        <taxon>Acestrorhamphinae</taxon>
        <taxon>Astyanax</taxon>
    </lineage>
</organism>
<dbReference type="AlphaFoldDB" id="A0A8T2LYN9"/>
<protein>
    <submittedName>
        <fullName evidence="2">Transmembrane protein 100-like</fullName>
    </submittedName>
</protein>
<keyword evidence="1" id="KW-0472">Membrane</keyword>
<proteinExistence type="predicted"/>
<keyword evidence="1" id="KW-1133">Transmembrane helix</keyword>
<evidence type="ECO:0000256" key="1">
    <source>
        <dbReference type="SAM" id="Phobius"/>
    </source>
</evidence>
<gene>
    <name evidence="2" type="ORF">AMEX_G8297</name>
</gene>
<sequence>MEILDPSALPDPATPTVTFDPRSETVTFPSRVVSVAGVTVITGGTEMSWGSCILAFGFWGTLIGLSMVCVGLWDYSVQKGGDHSLLLVLGLVVLAVSSGFVLGVFGFRLLMKKRRRIRRSREEGKVVLVSEEGMNVIKTVTV</sequence>
<reference evidence="2 3" key="1">
    <citation type="submission" date="2021-07" db="EMBL/GenBank/DDBJ databases">
        <authorList>
            <person name="Imarazene B."/>
            <person name="Zahm M."/>
            <person name="Klopp C."/>
            <person name="Cabau C."/>
            <person name="Beille S."/>
            <person name="Jouanno E."/>
            <person name="Castinel A."/>
            <person name="Lluch J."/>
            <person name="Gil L."/>
            <person name="Kuchtly C."/>
            <person name="Lopez Roques C."/>
            <person name="Donnadieu C."/>
            <person name="Parrinello H."/>
            <person name="Journot L."/>
            <person name="Du K."/>
            <person name="Schartl M."/>
            <person name="Retaux S."/>
            <person name="Guiguen Y."/>
        </authorList>
    </citation>
    <scope>NUCLEOTIDE SEQUENCE [LARGE SCALE GENOMIC DNA]</scope>
    <source>
        <strain evidence="2">Pach_M1</strain>
        <tissue evidence="2">Testis</tissue>
    </source>
</reference>
<evidence type="ECO:0000313" key="3">
    <source>
        <dbReference type="Proteomes" id="UP000752171"/>
    </source>
</evidence>
<comment type="caution">
    <text evidence="2">The sequence shown here is derived from an EMBL/GenBank/DDBJ whole genome shotgun (WGS) entry which is preliminary data.</text>
</comment>
<feature type="transmembrane region" description="Helical" evidence="1">
    <location>
        <begin position="52"/>
        <end position="73"/>
    </location>
</feature>
<name>A0A8T2LYN9_ASTMX</name>
<keyword evidence="1 2" id="KW-0812">Transmembrane</keyword>